<name>A0AAV8ZT04_9CUCU</name>
<dbReference type="CDD" id="cd11793">
    <property type="entry name" value="SH3_ephexin1_like"/>
    <property type="match status" value="1"/>
</dbReference>
<dbReference type="Pfam" id="PF00018">
    <property type="entry name" value="SH3_1"/>
    <property type="match status" value="1"/>
</dbReference>
<keyword evidence="8" id="KW-1185">Reference proteome</keyword>
<dbReference type="PANTHER" id="PTHR12845">
    <property type="entry name" value="GUANINE NUCLEOTIDE EXCHANGE FACTOR"/>
    <property type="match status" value="1"/>
</dbReference>
<dbReference type="PROSITE" id="PS50002">
    <property type="entry name" value="SH3"/>
    <property type="match status" value="1"/>
</dbReference>
<feature type="region of interest" description="Disordered" evidence="3">
    <location>
        <begin position="299"/>
        <end position="335"/>
    </location>
</feature>
<comment type="caution">
    <text evidence="7">The sequence shown here is derived from an EMBL/GenBank/DDBJ whole genome shotgun (WGS) entry which is preliminary data.</text>
</comment>
<dbReference type="InterPro" id="IPR000219">
    <property type="entry name" value="DH_dom"/>
</dbReference>
<dbReference type="Gene3D" id="2.30.30.40">
    <property type="entry name" value="SH3 Domains"/>
    <property type="match status" value="1"/>
</dbReference>
<dbReference type="SUPFAM" id="SSF48065">
    <property type="entry name" value="DBL homology domain (DH-domain)"/>
    <property type="match status" value="1"/>
</dbReference>
<protein>
    <recommendedName>
        <fullName evidence="9">Rho guanine nucleotide exchange factor 26</fullName>
    </recommendedName>
</protein>
<dbReference type="Proteomes" id="UP001162156">
    <property type="component" value="Unassembled WGS sequence"/>
</dbReference>
<evidence type="ECO:0000256" key="2">
    <source>
        <dbReference type="PROSITE-ProRule" id="PRU00192"/>
    </source>
</evidence>
<feature type="compositionally biased region" description="Polar residues" evidence="3">
    <location>
        <begin position="225"/>
        <end position="243"/>
    </location>
</feature>
<feature type="region of interest" description="Disordered" evidence="3">
    <location>
        <begin position="138"/>
        <end position="173"/>
    </location>
</feature>
<proteinExistence type="predicted"/>
<dbReference type="GO" id="GO:0005085">
    <property type="term" value="F:guanyl-nucleotide exchange factor activity"/>
    <property type="evidence" value="ECO:0007669"/>
    <property type="project" value="InterPro"/>
</dbReference>
<evidence type="ECO:0000256" key="1">
    <source>
        <dbReference type="ARBA" id="ARBA00022443"/>
    </source>
</evidence>
<feature type="domain" description="DH" evidence="6">
    <location>
        <begin position="528"/>
        <end position="709"/>
    </location>
</feature>
<feature type="region of interest" description="Disordered" evidence="3">
    <location>
        <begin position="1"/>
        <end position="40"/>
    </location>
</feature>
<dbReference type="PROSITE" id="PS50010">
    <property type="entry name" value="DH_2"/>
    <property type="match status" value="1"/>
</dbReference>
<evidence type="ECO:0000259" key="6">
    <source>
        <dbReference type="PROSITE" id="PS50010"/>
    </source>
</evidence>
<dbReference type="InterPro" id="IPR001452">
    <property type="entry name" value="SH3_domain"/>
</dbReference>
<dbReference type="SUPFAM" id="SSF50044">
    <property type="entry name" value="SH3-domain"/>
    <property type="match status" value="1"/>
</dbReference>
<dbReference type="PANTHER" id="PTHR12845:SF5">
    <property type="entry name" value="EPHEXIN, ISOFORM D"/>
    <property type="match status" value="1"/>
</dbReference>
<dbReference type="PROSITE" id="PS50003">
    <property type="entry name" value="PH_DOMAIN"/>
    <property type="match status" value="1"/>
</dbReference>
<dbReference type="InterPro" id="IPR047271">
    <property type="entry name" value="Ephexin-like"/>
</dbReference>
<organism evidence="7 8">
    <name type="scientific">Rhamnusium bicolor</name>
    <dbReference type="NCBI Taxonomy" id="1586634"/>
    <lineage>
        <taxon>Eukaryota</taxon>
        <taxon>Metazoa</taxon>
        <taxon>Ecdysozoa</taxon>
        <taxon>Arthropoda</taxon>
        <taxon>Hexapoda</taxon>
        <taxon>Insecta</taxon>
        <taxon>Pterygota</taxon>
        <taxon>Neoptera</taxon>
        <taxon>Endopterygota</taxon>
        <taxon>Coleoptera</taxon>
        <taxon>Polyphaga</taxon>
        <taxon>Cucujiformia</taxon>
        <taxon>Chrysomeloidea</taxon>
        <taxon>Cerambycidae</taxon>
        <taxon>Lepturinae</taxon>
        <taxon>Rhagiini</taxon>
        <taxon>Rhamnusium</taxon>
    </lineage>
</organism>
<dbReference type="InterPro" id="IPR011993">
    <property type="entry name" value="PH-like_dom_sf"/>
</dbReference>
<dbReference type="InterPro" id="IPR035899">
    <property type="entry name" value="DBL_dom_sf"/>
</dbReference>
<evidence type="ECO:0000259" key="4">
    <source>
        <dbReference type="PROSITE" id="PS50002"/>
    </source>
</evidence>
<dbReference type="InterPro" id="IPR036028">
    <property type="entry name" value="SH3-like_dom_sf"/>
</dbReference>
<dbReference type="Pfam" id="PF00621">
    <property type="entry name" value="RhoGEF"/>
    <property type="match status" value="1"/>
</dbReference>
<evidence type="ECO:0000313" key="8">
    <source>
        <dbReference type="Proteomes" id="UP001162156"/>
    </source>
</evidence>
<evidence type="ECO:0000256" key="3">
    <source>
        <dbReference type="SAM" id="MobiDB-lite"/>
    </source>
</evidence>
<evidence type="ECO:0000259" key="5">
    <source>
        <dbReference type="PROSITE" id="PS50003"/>
    </source>
</evidence>
<dbReference type="CDD" id="cd00160">
    <property type="entry name" value="RhoGEF"/>
    <property type="match status" value="1"/>
</dbReference>
<dbReference type="InterPro" id="IPR001849">
    <property type="entry name" value="PH_domain"/>
</dbReference>
<accession>A0AAV8ZT04</accession>
<dbReference type="PRINTS" id="PR00452">
    <property type="entry name" value="SH3DOMAIN"/>
</dbReference>
<feature type="compositionally biased region" description="Polar residues" evidence="3">
    <location>
        <begin position="299"/>
        <end position="308"/>
    </location>
</feature>
<feature type="compositionally biased region" description="Basic and acidic residues" evidence="3">
    <location>
        <begin position="149"/>
        <end position="159"/>
    </location>
</feature>
<dbReference type="SMART" id="SM00325">
    <property type="entry name" value="RhoGEF"/>
    <property type="match status" value="1"/>
</dbReference>
<dbReference type="Gene3D" id="2.30.29.30">
    <property type="entry name" value="Pleckstrin-homology domain (PH domain)/Phosphotyrosine-binding domain (PTB)"/>
    <property type="match status" value="1"/>
</dbReference>
<feature type="region of interest" description="Disordered" evidence="3">
    <location>
        <begin position="372"/>
        <end position="431"/>
    </location>
</feature>
<feature type="region of interest" description="Disordered" evidence="3">
    <location>
        <begin position="224"/>
        <end position="243"/>
    </location>
</feature>
<dbReference type="Gene3D" id="1.20.900.10">
    <property type="entry name" value="Dbl homology (DH) domain"/>
    <property type="match status" value="1"/>
</dbReference>
<dbReference type="SUPFAM" id="SSF50729">
    <property type="entry name" value="PH domain-like"/>
    <property type="match status" value="1"/>
</dbReference>
<evidence type="ECO:0008006" key="9">
    <source>
        <dbReference type="Google" id="ProtNLM"/>
    </source>
</evidence>
<dbReference type="SMART" id="SM00326">
    <property type="entry name" value="SH3"/>
    <property type="match status" value="1"/>
</dbReference>
<feature type="compositionally biased region" description="Basic and acidic residues" evidence="3">
    <location>
        <begin position="419"/>
        <end position="429"/>
    </location>
</feature>
<reference evidence="7" key="1">
    <citation type="journal article" date="2023" name="Insect Mol. Biol.">
        <title>Genome sequencing provides insights into the evolution of gene families encoding plant cell wall-degrading enzymes in longhorned beetles.</title>
        <authorList>
            <person name="Shin N.R."/>
            <person name="Okamura Y."/>
            <person name="Kirsch R."/>
            <person name="Pauchet Y."/>
        </authorList>
    </citation>
    <scope>NUCLEOTIDE SEQUENCE</scope>
    <source>
        <strain evidence="7">RBIC_L_NR</strain>
    </source>
</reference>
<dbReference type="CDD" id="cd01221">
    <property type="entry name" value="PH_ephexin"/>
    <property type="match status" value="1"/>
</dbReference>
<dbReference type="InterPro" id="IPR047270">
    <property type="entry name" value="PH_ephexin"/>
</dbReference>
<keyword evidence="1 2" id="KW-0728">SH3 domain</keyword>
<feature type="compositionally biased region" description="Polar residues" evidence="3">
    <location>
        <begin position="372"/>
        <end position="395"/>
    </location>
</feature>
<evidence type="ECO:0000313" key="7">
    <source>
        <dbReference type="EMBL" id="KAJ8970097.1"/>
    </source>
</evidence>
<feature type="domain" description="PH" evidence="5">
    <location>
        <begin position="743"/>
        <end position="860"/>
    </location>
</feature>
<dbReference type="EMBL" id="JANEYF010000412">
    <property type="protein sequence ID" value="KAJ8970097.1"/>
    <property type="molecule type" value="Genomic_DNA"/>
</dbReference>
<dbReference type="AlphaFoldDB" id="A0AAV8ZT04"/>
<sequence>MNRNEPHHHSRSISFTGKKDYPHSEVPLRPTRSAPSTWKKPRRNVGDTVFITSPSKVYIESTDRYSIPLISANNNENKVVAMKPLIVGDSIRNSKDLPKIRNTIFEESLESQEICFYLADNDSDHHYESLYTTYEQQDDDYDSFESDTGSEKSLDKIKSDAQNNELPKPPNAQPYGLIKFAGKHMKKLKNNFSIDLSKSLSRMTKRMSRTDLNVPNSIKEEKLQPVSSNDKITETPSKCSTSTTGAIYHNVEFSKALPPKPSDEKERIKLTSNLANKRRSTFYLTEVIDIDKNENNATDHSVISSRLSKPNVLRPKSPPPPAPIKGSDQKKNSNDVGKVSLSAERDVIKNNDAENQTFWYAEVGLYRSPINSPSTSTAENSGSNTSYTIKSSDFINQDDEDYYNMKNKNDYNSEGINTSDEKESNKDDSLTNVTPDIQLLLQDEPLYQFYDAAVLESVCRDGVSDIDSDTYEEIDEDNISEVSSNRPSAMELVLPNKNTISFNKTLWCEIPEVTQSTVLGQLSARQKKLQEAKFEIITSEASYLNSLNVLHDHFASNIRKYVNKEEWEILFGEVIAVRTCSERLLQELEKCWQDNILLYGICDIVQKEAEENFYVYIQYCENQILLGDTLKQIMKKPGFTDFLKELESSPSCQFLTLYSFLMLPMQRITRWPLLVDAVLKRLSQSDPEYLVCQYALSSLNKIVNQCNEAARRKEREIELQNIFRNLEFAKDIVPVNIVLPNRWLVRSGAVTNIQPKNDDSKMTFGKRFNKVQLYLYLFNDLFLVTKEKSCGTYTTLHYCPRNLVELNDTEVFLMFPKKDCPEKNLFFLTILENQEGKTLLSCNKESDRERWIEAFTPPKSEDPEETLYECWDCPQITVLHNYSPVQPDELSLSRGDVINVLRKMADGWYHGERIRDGQTGWFPANYTSEIVNPHVRARNLKQRYRLLAFSENYLKSN</sequence>
<feature type="domain" description="SH3" evidence="4">
    <location>
        <begin position="871"/>
        <end position="932"/>
    </location>
</feature>
<gene>
    <name evidence="7" type="ORF">NQ314_001387</name>
</gene>